<protein>
    <submittedName>
        <fullName evidence="2">Uncharacterized protein</fullName>
    </submittedName>
</protein>
<keyword evidence="1" id="KW-0472">Membrane</keyword>
<evidence type="ECO:0000256" key="1">
    <source>
        <dbReference type="SAM" id="Phobius"/>
    </source>
</evidence>
<feature type="transmembrane region" description="Helical" evidence="1">
    <location>
        <begin position="28"/>
        <end position="49"/>
    </location>
</feature>
<keyword evidence="1" id="KW-1133">Transmembrane helix</keyword>
<accession>A0A382SZ08</accession>
<organism evidence="2">
    <name type="scientific">marine metagenome</name>
    <dbReference type="NCBI Taxonomy" id="408172"/>
    <lineage>
        <taxon>unclassified sequences</taxon>
        <taxon>metagenomes</taxon>
        <taxon>ecological metagenomes</taxon>
    </lineage>
</organism>
<name>A0A382SZ08_9ZZZZ</name>
<gene>
    <name evidence="2" type="ORF">METZ01_LOCUS367656</name>
</gene>
<keyword evidence="1" id="KW-0812">Transmembrane</keyword>
<feature type="non-terminal residue" evidence="2">
    <location>
        <position position="1"/>
    </location>
</feature>
<sequence length="66" mass="7246">MVRYLQLFINLCLFRHQAQDIPRSETLLFATAALAVITSAINAVPNAGLIRGLFMSVGQVLLFALL</sequence>
<feature type="non-terminal residue" evidence="2">
    <location>
        <position position="66"/>
    </location>
</feature>
<reference evidence="2" key="1">
    <citation type="submission" date="2018-05" db="EMBL/GenBank/DDBJ databases">
        <authorList>
            <person name="Lanie J.A."/>
            <person name="Ng W.-L."/>
            <person name="Kazmierczak K.M."/>
            <person name="Andrzejewski T.M."/>
            <person name="Davidsen T.M."/>
            <person name="Wayne K.J."/>
            <person name="Tettelin H."/>
            <person name="Glass J.I."/>
            <person name="Rusch D."/>
            <person name="Podicherti R."/>
            <person name="Tsui H.-C.T."/>
            <person name="Winkler M.E."/>
        </authorList>
    </citation>
    <scope>NUCLEOTIDE SEQUENCE</scope>
</reference>
<dbReference type="EMBL" id="UINC01132461">
    <property type="protein sequence ID" value="SVD14802.1"/>
    <property type="molecule type" value="Genomic_DNA"/>
</dbReference>
<proteinExistence type="predicted"/>
<evidence type="ECO:0000313" key="2">
    <source>
        <dbReference type="EMBL" id="SVD14802.1"/>
    </source>
</evidence>
<dbReference type="AlphaFoldDB" id="A0A382SZ08"/>